<organism evidence="6 7">
    <name type="scientific">Aliibacillus thermotolerans</name>
    <dbReference type="NCBI Taxonomy" id="1834418"/>
    <lineage>
        <taxon>Bacteria</taxon>
        <taxon>Bacillati</taxon>
        <taxon>Bacillota</taxon>
        <taxon>Bacilli</taxon>
        <taxon>Bacillales</taxon>
        <taxon>Bacillaceae</taxon>
        <taxon>Aliibacillus</taxon>
    </lineage>
</organism>
<evidence type="ECO:0000313" key="6">
    <source>
        <dbReference type="EMBL" id="MFC5628291.1"/>
    </source>
</evidence>
<dbReference type="PANTHER" id="PTHR20881:SF0">
    <property type="entry name" value="3-METHYL-2-OXOBUTANOATE HYDROXYMETHYLTRANSFERASE"/>
    <property type="match status" value="1"/>
</dbReference>
<dbReference type="EC" id="2.1.2.11" evidence="5"/>
<accession>A0ABW0U7J3</accession>
<evidence type="ECO:0000313" key="7">
    <source>
        <dbReference type="Proteomes" id="UP001596143"/>
    </source>
</evidence>
<dbReference type="Pfam" id="PF02548">
    <property type="entry name" value="Pantoate_transf"/>
    <property type="match status" value="1"/>
</dbReference>
<keyword evidence="5" id="KW-0460">Magnesium</keyword>
<sequence length="279" mass="29813">MKNTATFLKMKAEREPIAMMTAYDAPSAHFAQKAGMDIILVGDSAGMVVHGYDSTIPVTLEDMLLHTKAVRRGAPDVFVVTDLPFLTFHGDISKTMDRVATLMQEGGAQAVKIEGGGRVLPFIDQLTEAGVPVMAHLGLTPQSVGVLGGYKVQGKTEESASLLIKEAKQVEENGAFALVLECVPKQLAEHIASLLTIPVIGIGAGKQVDGQVLVFHDAVGYTTGFVPKFAKQYAQVGETITQALEAYVEEVKSGAFPSEEHTFSMETETLQKVYGGVES</sequence>
<dbReference type="Proteomes" id="UP001596143">
    <property type="component" value="Unassembled WGS sequence"/>
</dbReference>
<evidence type="ECO:0000256" key="2">
    <source>
        <dbReference type="ARBA" id="ARBA00011424"/>
    </source>
</evidence>
<comment type="subcellular location">
    <subcellularLocation>
        <location evidence="5">Cytoplasm</location>
    </subcellularLocation>
</comment>
<feature type="binding site" evidence="5">
    <location>
        <begin position="43"/>
        <end position="44"/>
    </location>
    <ligand>
        <name>3-methyl-2-oxobutanoate</name>
        <dbReference type="ChEBI" id="CHEBI:11851"/>
    </ligand>
</feature>
<dbReference type="InterPro" id="IPR015813">
    <property type="entry name" value="Pyrv/PenolPyrv_kinase-like_dom"/>
</dbReference>
<protein>
    <recommendedName>
        <fullName evidence="5">3-methyl-2-oxobutanoate hydroxymethyltransferase</fullName>
        <ecNumber evidence="5">2.1.2.11</ecNumber>
    </recommendedName>
    <alternativeName>
        <fullName evidence="5">Ketopantoate hydroxymethyltransferase</fullName>
        <shortName evidence="5">KPHMT</shortName>
    </alternativeName>
</protein>
<comment type="function">
    <text evidence="5">Catalyzes the reversible reaction in which hydroxymethyl group from 5,10-methylenetetrahydrofolate is transferred onto alpha-ketoisovalerate to form ketopantoate.</text>
</comment>
<comment type="similarity">
    <text evidence="1 5">Belongs to the PanB family.</text>
</comment>
<gene>
    <name evidence="5 6" type="primary">panB</name>
    <name evidence="6" type="ORF">ACFPTR_05195</name>
</gene>
<proteinExistence type="inferred from homology"/>
<evidence type="ECO:0000256" key="3">
    <source>
        <dbReference type="ARBA" id="ARBA00022655"/>
    </source>
</evidence>
<comment type="pathway">
    <text evidence="5">Cofactor biosynthesis; (R)-pantothenate biosynthesis; (R)-pantoate from 3-methyl-2-oxobutanoate: step 1/2.</text>
</comment>
<reference evidence="7" key="1">
    <citation type="journal article" date="2019" name="Int. J. Syst. Evol. Microbiol.">
        <title>The Global Catalogue of Microorganisms (GCM) 10K type strain sequencing project: providing services to taxonomists for standard genome sequencing and annotation.</title>
        <authorList>
            <consortium name="The Broad Institute Genomics Platform"/>
            <consortium name="The Broad Institute Genome Sequencing Center for Infectious Disease"/>
            <person name="Wu L."/>
            <person name="Ma J."/>
        </authorList>
    </citation>
    <scope>NUCLEOTIDE SEQUENCE [LARGE SCALE GENOMIC DNA]</scope>
    <source>
        <strain evidence="7">CGMCC 1.15790</strain>
    </source>
</reference>
<feature type="binding site" evidence="5">
    <location>
        <position position="43"/>
    </location>
    <ligand>
        <name>Mg(2+)</name>
        <dbReference type="ChEBI" id="CHEBI:18420"/>
    </ligand>
</feature>
<dbReference type="NCBIfam" id="NF001452">
    <property type="entry name" value="PRK00311.1"/>
    <property type="match status" value="1"/>
</dbReference>
<feature type="binding site" evidence="5">
    <location>
        <position position="82"/>
    </location>
    <ligand>
        <name>Mg(2+)</name>
        <dbReference type="ChEBI" id="CHEBI:18420"/>
    </ligand>
</feature>
<keyword evidence="3 5" id="KW-0566">Pantothenate biosynthesis</keyword>
<dbReference type="SUPFAM" id="SSF51621">
    <property type="entry name" value="Phosphoenolpyruvate/pyruvate domain"/>
    <property type="match status" value="1"/>
</dbReference>
<dbReference type="CDD" id="cd06557">
    <property type="entry name" value="KPHMT-like"/>
    <property type="match status" value="1"/>
</dbReference>
<dbReference type="HAMAP" id="MF_00156">
    <property type="entry name" value="PanB"/>
    <property type="match status" value="1"/>
</dbReference>
<comment type="caution">
    <text evidence="6">The sequence shown here is derived from an EMBL/GenBank/DDBJ whole genome shotgun (WGS) entry which is preliminary data.</text>
</comment>
<feature type="active site" description="Proton acceptor" evidence="5">
    <location>
        <position position="181"/>
    </location>
</feature>
<comment type="subunit">
    <text evidence="2 5">Homodecamer; pentamer of dimers.</text>
</comment>
<keyword evidence="4 5" id="KW-0808">Transferase</keyword>
<dbReference type="EMBL" id="JBHSPF010000018">
    <property type="protein sequence ID" value="MFC5628291.1"/>
    <property type="molecule type" value="Genomic_DNA"/>
</dbReference>
<name>A0ABW0U7J3_9BACI</name>
<dbReference type="GO" id="GO:0003864">
    <property type="term" value="F:3-methyl-2-oxobutanoate hydroxymethyltransferase activity"/>
    <property type="evidence" value="ECO:0007669"/>
    <property type="project" value="UniProtKB-EC"/>
</dbReference>
<dbReference type="Gene3D" id="3.20.20.60">
    <property type="entry name" value="Phosphoenolpyruvate-binding domains"/>
    <property type="match status" value="1"/>
</dbReference>
<evidence type="ECO:0000256" key="5">
    <source>
        <dbReference type="HAMAP-Rule" id="MF_00156"/>
    </source>
</evidence>
<dbReference type="InterPro" id="IPR003700">
    <property type="entry name" value="Pantoate_hydroxy_MeTrfase"/>
</dbReference>
<comment type="catalytic activity">
    <reaction evidence="5">
        <text>(6R)-5,10-methylene-5,6,7,8-tetrahydrofolate + 3-methyl-2-oxobutanoate + H2O = 2-dehydropantoate + (6S)-5,6,7,8-tetrahydrofolate</text>
        <dbReference type="Rhea" id="RHEA:11824"/>
        <dbReference type="ChEBI" id="CHEBI:11561"/>
        <dbReference type="ChEBI" id="CHEBI:11851"/>
        <dbReference type="ChEBI" id="CHEBI:15377"/>
        <dbReference type="ChEBI" id="CHEBI:15636"/>
        <dbReference type="ChEBI" id="CHEBI:57453"/>
        <dbReference type="EC" id="2.1.2.11"/>
    </reaction>
</comment>
<feature type="binding site" evidence="5">
    <location>
        <position position="114"/>
    </location>
    <ligand>
        <name>Mg(2+)</name>
        <dbReference type="ChEBI" id="CHEBI:18420"/>
    </ligand>
</feature>
<dbReference type="PANTHER" id="PTHR20881">
    <property type="entry name" value="3-METHYL-2-OXOBUTANOATE HYDROXYMETHYLTRANSFERASE"/>
    <property type="match status" value="1"/>
</dbReference>
<dbReference type="PIRSF" id="PIRSF000388">
    <property type="entry name" value="Pantoate_hydroxy_MeTrfase"/>
    <property type="match status" value="1"/>
</dbReference>
<evidence type="ECO:0000256" key="1">
    <source>
        <dbReference type="ARBA" id="ARBA00008676"/>
    </source>
</evidence>
<dbReference type="RefSeq" id="WP_270897554.1">
    <property type="nucleotide sequence ID" value="NZ_JBHSPF010000018.1"/>
</dbReference>
<keyword evidence="7" id="KW-1185">Reference proteome</keyword>
<keyword evidence="5" id="KW-0963">Cytoplasm</keyword>
<keyword evidence="5" id="KW-0479">Metal-binding</keyword>
<feature type="binding site" evidence="5">
    <location>
        <position position="112"/>
    </location>
    <ligand>
        <name>3-methyl-2-oxobutanoate</name>
        <dbReference type="ChEBI" id="CHEBI:11851"/>
    </ligand>
</feature>
<dbReference type="NCBIfam" id="TIGR00222">
    <property type="entry name" value="panB"/>
    <property type="match status" value="1"/>
</dbReference>
<evidence type="ECO:0000256" key="4">
    <source>
        <dbReference type="ARBA" id="ARBA00022679"/>
    </source>
</evidence>
<comment type="cofactor">
    <cofactor evidence="5">
        <name>Mg(2+)</name>
        <dbReference type="ChEBI" id="CHEBI:18420"/>
    </cofactor>
    <text evidence="5">Binds 1 Mg(2+) ion per subunit.</text>
</comment>
<feature type="binding site" evidence="5">
    <location>
        <position position="82"/>
    </location>
    <ligand>
        <name>3-methyl-2-oxobutanoate</name>
        <dbReference type="ChEBI" id="CHEBI:11851"/>
    </ligand>
</feature>
<dbReference type="InterPro" id="IPR040442">
    <property type="entry name" value="Pyrv_kinase-like_dom_sf"/>
</dbReference>